<dbReference type="InterPro" id="IPR036388">
    <property type="entry name" value="WH-like_DNA-bd_sf"/>
</dbReference>
<dbReference type="Proteomes" id="UP000221691">
    <property type="component" value="Segment"/>
</dbReference>
<protein>
    <submittedName>
        <fullName evidence="1">Uncharacterized protein</fullName>
    </submittedName>
</protein>
<evidence type="ECO:0000313" key="1">
    <source>
        <dbReference type="EMBL" id="ARB12580.1"/>
    </source>
</evidence>
<sequence>MGYIATGKHIYGNFELKLLSVTCASSNDKIVYLYMRHQFHYFKSMRKEYHESLDSIADAVGLSRATTTRCVSNLEKLKWLTKHTTRTKMGHNKTIYEVHSWKEEK</sequence>
<evidence type="ECO:0000313" key="2">
    <source>
        <dbReference type="Proteomes" id="UP000221691"/>
    </source>
</evidence>
<dbReference type="SUPFAM" id="SSF46785">
    <property type="entry name" value="Winged helix' DNA-binding domain"/>
    <property type="match status" value="1"/>
</dbReference>
<dbReference type="KEGG" id="vg:55632569"/>
<organism evidence="1 2">
    <name type="scientific">Klebsiella phage vB_KpnM_BIS47</name>
    <dbReference type="NCBI Taxonomy" id="1907784"/>
    <lineage>
        <taxon>Viruses</taxon>
        <taxon>Duplodnaviria</taxon>
        <taxon>Heunggongvirae</taxon>
        <taxon>Uroviricota</taxon>
        <taxon>Caudoviricetes</taxon>
        <taxon>Vequintavirinae</taxon>
        <taxon>Mydovirus</taxon>
        <taxon>Mydovirus BIS47</taxon>
    </lineage>
</organism>
<dbReference type="Gene3D" id="1.10.10.10">
    <property type="entry name" value="Winged helix-like DNA-binding domain superfamily/Winged helix DNA-binding domain"/>
    <property type="match status" value="1"/>
</dbReference>
<name>A0A1V0E6T3_9CAUD</name>
<dbReference type="InterPro" id="IPR036390">
    <property type="entry name" value="WH_DNA-bd_sf"/>
</dbReference>
<dbReference type="EMBL" id="KY652726">
    <property type="protein sequence ID" value="ARB12580.1"/>
    <property type="molecule type" value="Genomic_DNA"/>
</dbReference>
<gene>
    <name evidence="1" type="ORF">BIS47_76</name>
</gene>
<accession>A0A1V0E6T3</accession>
<reference evidence="1 2" key="1">
    <citation type="submission" date="2017-02" db="EMBL/GenBank/DDBJ databases">
        <title>Genome sequencing and assembly of Klebsiella pneumoniae phages.</title>
        <authorList>
            <person name="Labudda L."/>
            <person name="Strapagiel D."/>
            <person name="Karczewska-Golec J."/>
            <person name="Golec P."/>
        </authorList>
    </citation>
    <scope>NUCLEOTIDE SEQUENCE [LARGE SCALE GENOMIC DNA]</scope>
</reference>
<keyword evidence="2" id="KW-1185">Reference proteome</keyword>
<dbReference type="RefSeq" id="YP_009832583.1">
    <property type="nucleotide sequence ID" value="NC_048656.1"/>
</dbReference>
<dbReference type="GeneID" id="55632569"/>
<proteinExistence type="predicted"/>